<reference evidence="3" key="1">
    <citation type="journal article" date="2018" name="PLoS Negl. Trop. Dis.">
        <title>Sialome diversity of ticks revealed by RNAseq of single tick salivary glands.</title>
        <authorList>
            <person name="Perner J."/>
            <person name="Kropackova S."/>
            <person name="Kopacek P."/>
            <person name="Ribeiro J.M."/>
        </authorList>
    </citation>
    <scope>NUCLEOTIDE SEQUENCE</scope>
    <source>
        <strain evidence="3">Siblings of single egg batch collected in Ceske Budejovice</strain>
        <tissue evidence="3">Salivary glands</tissue>
    </source>
</reference>
<dbReference type="InterPro" id="IPR007483">
    <property type="entry name" value="Hamartin"/>
</dbReference>
<feature type="compositionally biased region" description="Polar residues" evidence="2">
    <location>
        <begin position="494"/>
        <end position="506"/>
    </location>
</feature>
<evidence type="ECO:0000256" key="2">
    <source>
        <dbReference type="SAM" id="MobiDB-lite"/>
    </source>
</evidence>
<dbReference type="GO" id="GO:0033596">
    <property type="term" value="C:TSC1-TSC2 complex"/>
    <property type="evidence" value="ECO:0007669"/>
    <property type="project" value="TreeGrafter"/>
</dbReference>
<feature type="compositionally biased region" description="Acidic residues" evidence="2">
    <location>
        <begin position="872"/>
        <end position="889"/>
    </location>
</feature>
<feature type="coiled-coil region" evidence="1">
    <location>
        <begin position="733"/>
        <end position="760"/>
    </location>
</feature>
<feature type="region of interest" description="Disordered" evidence="2">
    <location>
        <begin position="494"/>
        <end position="514"/>
    </location>
</feature>
<feature type="compositionally biased region" description="Basic and acidic residues" evidence="2">
    <location>
        <begin position="851"/>
        <end position="871"/>
    </location>
</feature>
<dbReference type="PANTHER" id="PTHR15154">
    <property type="entry name" value="HAMARTIN"/>
    <property type="match status" value="1"/>
</dbReference>
<dbReference type="Pfam" id="PF04388">
    <property type="entry name" value="Hamartin"/>
    <property type="match status" value="2"/>
</dbReference>
<name>A0A147BP56_IXORI</name>
<dbReference type="EMBL" id="GEGO01002854">
    <property type="protein sequence ID" value="JAR92550.1"/>
    <property type="molecule type" value="Transcribed_RNA"/>
</dbReference>
<feature type="coiled-coil region" evidence="1">
    <location>
        <begin position="555"/>
        <end position="642"/>
    </location>
</feature>
<proteinExistence type="predicted"/>
<evidence type="ECO:0000256" key="1">
    <source>
        <dbReference type="SAM" id="Coils"/>
    </source>
</evidence>
<evidence type="ECO:0000313" key="3">
    <source>
        <dbReference type="EMBL" id="JAR92550.1"/>
    </source>
</evidence>
<dbReference type="GO" id="GO:0032007">
    <property type="term" value="P:negative regulation of TOR signaling"/>
    <property type="evidence" value="ECO:0007669"/>
    <property type="project" value="TreeGrafter"/>
</dbReference>
<dbReference type="PANTHER" id="PTHR15154:SF2">
    <property type="entry name" value="HAMARTIN"/>
    <property type="match status" value="1"/>
</dbReference>
<keyword evidence="1" id="KW-0175">Coiled coil</keyword>
<protein>
    <submittedName>
        <fullName evidence="3">Putative myosin class ii heavy chain</fullName>
    </submittedName>
</protein>
<dbReference type="GO" id="GO:0008285">
    <property type="term" value="P:negative regulation of cell population proliferation"/>
    <property type="evidence" value="ECO:0007669"/>
    <property type="project" value="TreeGrafter"/>
</dbReference>
<dbReference type="GO" id="GO:0051726">
    <property type="term" value="P:regulation of cell cycle"/>
    <property type="evidence" value="ECO:0007669"/>
    <property type="project" value="TreeGrafter"/>
</dbReference>
<sequence length="899" mass="98353">MLANVIVISLMPMLPMQFGTSVLLETFEAFSSLAALCTRKPSHILDTHLSYLRLGLQTLFQHLYGMYPCNFLAYLRGYYGSQDHSRENFAIYTKTIRPLLQRTRLHPLLVTASKEAELSPSRWKKTQTYDILVECARHAVDSREWMPEAEAPSPPPVLPAALPDLNSVPPLPQPPAAHFPKGEPAVFSSVAMSPCWSPIEACGLAKPRQSAGREFPRTLVHEKSFESQEGSLPLDLAVEATPEDISAQQGNAQPVSGVDNLGSAKEEIALSDLSGRGQLAVCDEAGGANERDDQQMTPGPTGLAGETPFFSTTNNLTAEPHNSVSELPEYQEEQQLGSQSAAASLEHSMNRLRYYSQCPMSCYSMGRPPLGRSRSCPRLPGSLPQAGAGGDSVPTGRPEPKNTLFELPPGVLPQPKPCHASGDCGDRGDSARKVMQAPEDSYGALLSLSLAPFHPQQRLGEASSSSYLTLSEMSSGELLEKHLQVISDSYIRQMQASGKGGSSTAHPSGGGPQADEAHCLRGQVCLLYAQLLYERHRKDVHIERNRRLLAKAKKILALEEQTSAYKDQLVLLEMEIKQHQDHMEQAASAAEQEKAKLEAALKVLHSRISVLTVQNESLVQENSAMKEQIRVIEMKLAEIKKEVDGNAATLLETKLELETAQNHASISRSYEQQVGALQRELVALAEMYKRLEARLAAMLPQRSIAKEVALVQEAARVETAGTRHLLDAKSTHLEALSSRVKQLEGALSNKDVQIAELKQLLEQVGVCHQEQMQSKEGHISMLTSMCQRMEAHLIELRHTADQKRESCSEASGGFDEICSTMDMDGNSPTVDPSGLLGSYSSTTEMTPVSDMLRDAEQAAELPKLRHDHPEQIELEDIADNVPHDEEEEVSAAGGDQEAS</sequence>
<accession>A0A147BP56</accession>
<feature type="region of interest" description="Disordered" evidence="2">
    <location>
        <begin position="821"/>
        <end position="899"/>
    </location>
</feature>
<dbReference type="AlphaFoldDB" id="A0A147BP56"/>
<feature type="region of interest" description="Disordered" evidence="2">
    <location>
        <begin position="371"/>
        <end position="431"/>
    </location>
</feature>
<organism evidence="3">
    <name type="scientific">Ixodes ricinus</name>
    <name type="common">Common tick</name>
    <name type="synonym">Acarus ricinus</name>
    <dbReference type="NCBI Taxonomy" id="34613"/>
    <lineage>
        <taxon>Eukaryota</taxon>
        <taxon>Metazoa</taxon>
        <taxon>Ecdysozoa</taxon>
        <taxon>Arthropoda</taxon>
        <taxon>Chelicerata</taxon>
        <taxon>Arachnida</taxon>
        <taxon>Acari</taxon>
        <taxon>Parasitiformes</taxon>
        <taxon>Ixodida</taxon>
        <taxon>Ixodoidea</taxon>
        <taxon>Ixodidae</taxon>
        <taxon>Ixodinae</taxon>
        <taxon>Ixodes</taxon>
    </lineage>
</organism>